<evidence type="ECO:0000256" key="11">
    <source>
        <dbReference type="ARBA" id="ARBA00049524"/>
    </source>
</evidence>
<evidence type="ECO:0000256" key="2">
    <source>
        <dbReference type="ARBA" id="ARBA00004496"/>
    </source>
</evidence>
<dbReference type="Pfam" id="PF00583">
    <property type="entry name" value="Acetyltransf_1"/>
    <property type="match status" value="1"/>
</dbReference>
<comment type="catalytic activity">
    <reaction evidence="11">
        <text>N-terminal L-seryl-[histone H4] + acetyl-CoA = N-terminal N(alpha)-acetyl-L-seryl-[histone H4] + CoA + H(+)</text>
        <dbReference type="Rhea" id="RHEA:50596"/>
        <dbReference type="Rhea" id="RHEA-COMP:12740"/>
        <dbReference type="Rhea" id="RHEA-COMP:12743"/>
        <dbReference type="ChEBI" id="CHEBI:15378"/>
        <dbReference type="ChEBI" id="CHEBI:57287"/>
        <dbReference type="ChEBI" id="CHEBI:57288"/>
        <dbReference type="ChEBI" id="CHEBI:64738"/>
        <dbReference type="ChEBI" id="CHEBI:83690"/>
        <dbReference type="EC" id="2.3.1.257"/>
    </reaction>
</comment>
<dbReference type="GO" id="GO:0005737">
    <property type="term" value="C:cytoplasm"/>
    <property type="evidence" value="ECO:0007669"/>
    <property type="project" value="UniProtKB-SubCell"/>
</dbReference>
<keyword evidence="7" id="KW-0808">Transferase</keyword>
<proteinExistence type="inferred from homology"/>
<dbReference type="PANTHER" id="PTHR20531:SF1">
    <property type="entry name" value="N-ALPHA-ACETYLTRANSFERASE 40"/>
    <property type="match status" value="1"/>
</dbReference>
<evidence type="ECO:0000256" key="4">
    <source>
        <dbReference type="ARBA" id="ARBA00012950"/>
    </source>
</evidence>
<organism evidence="13 14">
    <name type="scientific">Triparma laevis f. inornata</name>
    <dbReference type="NCBI Taxonomy" id="1714386"/>
    <lineage>
        <taxon>Eukaryota</taxon>
        <taxon>Sar</taxon>
        <taxon>Stramenopiles</taxon>
        <taxon>Ochrophyta</taxon>
        <taxon>Bolidophyceae</taxon>
        <taxon>Parmales</taxon>
        <taxon>Triparmaceae</taxon>
        <taxon>Triparma</taxon>
    </lineage>
</organism>
<dbReference type="GO" id="GO:0010485">
    <property type="term" value="F:histone H4 acetyltransferase activity"/>
    <property type="evidence" value="ECO:0007669"/>
    <property type="project" value="InterPro"/>
</dbReference>
<evidence type="ECO:0000256" key="5">
    <source>
        <dbReference type="ARBA" id="ARBA00015043"/>
    </source>
</evidence>
<dbReference type="EC" id="2.3.1.257" evidence="4"/>
<dbReference type="CDD" id="cd04301">
    <property type="entry name" value="NAT_SF"/>
    <property type="match status" value="1"/>
</dbReference>
<evidence type="ECO:0000256" key="8">
    <source>
        <dbReference type="ARBA" id="ARBA00023242"/>
    </source>
</evidence>
<protein>
    <recommendedName>
        <fullName evidence="5">N-alpha-acetyltransferase 40</fullName>
        <ecNumber evidence="4">2.3.1.257</ecNumber>
    </recommendedName>
</protein>
<dbReference type="InterPro" id="IPR016181">
    <property type="entry name" value="Acyl_CoA_acyltransferase"/>
</dbReference>
<evidence type="ECO:0000256" key="1">
    <source>
        <dbReference type="ARBA" id="ARBA00004123"/>
    </source>
</evidence>
<dbReference type="SUPFAM" id="SSF55729">
    <property type="entry name" value="Acyl-CoA N-acyltransferases (Nat)"/>
    <property type="match status" value="1"/>
</dbReference>
<dbReference type="AlphaFoldDB" id="A0A9W7BKJ5"/>
<evidence type="ECO:0000256" key="7">
    <source>
        <dbReference type="ARBA" id="ARBA00022679"/>
    </source>
</evidence>
<evidence type="ECO:0000256" key="9">
    <source>
        <dbReference type="ARBA" id="ARBA00023315"/>
    </source>
</evidence>
<keyword evidence="9" id="KW-0012">Acyltransferase</keyword>
<reference evidence="14" key="1">
    <citation type="journal article" date="2023" name="Commun. Biol.">
        <title>Genome analysis of Parmales, the sister group of diatoms, reveals the evolutionary specialization of diatoms from phago-mixotrophs to photoautotrophs.</title>
        <authorList>
            <person name="Ban H."/>
            <person name="Sato S."/>
            <person name="Yoshikawa S."/>
            <person name="Yamada K."/>
            <person name="Nakamura Y."/>
            <person name="Ichinomiya M."/>
            <person name="Sato N."/>
            <person name="Blanc-Mathieu R."/>
            <person name="Endo H."/>
            <person name="Kuwata A."/>
            <person name="Ogata H."/>
        </authorList>
    </citation>
    <scope>NUCLEOTIDE SEQUENCE [LARGE SCALE GENOMIC DNA]</scope>
</reference>
<dbReference type="GO" id="GO:0005634">
    <property type="term" value="C:nucleus"/>
    <property type="evidence" value="ECO:0007669"/>
    <property type="project" value="UniProtKB-SubCell"/>
</dbReference>
<evidence type="ECO:0000256" key="10">
    <source>
        <dbReference type="ARBA" id="ARBA00047821"/>
    </source>
</evidence>
<comment type="subcellular location">
    <subcellularLocation>
        <location evidence="2">Cytoplasm</location>
    </subcellularLocation>
    <subcellularLocation>
        <location evidence="1">Nucleus</location>
    </subcellularLocation>
</comment>
<comment type="caution">
    <text evidence="13">The sequence shown here is derived from an EMBL/GenBank/DDBJ whole genome shotgun (WGS) entry which is preliminary data.</text>
</comment>
<evidence type="ECO:0000256" key="3">
    <source>
        <dbReference type="ARBA" id="ARBA00008870"/>
    </source>
</evidence>
<dbReference type="InterPro" id="IPR039949">
    <property type="entry name" value="NAA40"/>
</dbReference>
<dbReference type="InterPro" id="IPR000182">
    <property type="entry name" value="GNAT_dom"/>
</dbReference>
<evidence type="ECO:0000313" key="13">
    <source>
        <dbReference type="EMBL" id="GMH89332.1"/>
    </source>
</evidence>
<evidence type="ECO:0000256" key="6">
    <source>
        <dbReference type="ARBA" id="ARBA00022490"/>
    </source>
</evidence>
<accession>A0A9W7BKJ5</accession>
<dbReference type="GO" id="GO:1990189">
    <property type="term" value="F:protein N-terminal-serine acetyltransferase activity"/>
    <property type="evidence" value="ECO:0007669"/>
    <property type="project" value="UniProtKB-EC"/>
</dbReference>
<evidence type="ECO:0000259" key="12">
    <source>
        <dbReference type="PROSITE" id="PS51186"/>
    </source>
</evidence>
<evidence type="ECO:0000313" key="14">
    <source>
        <dbReference type="Proteomes" id="UP001162640"/>
    </source>
</evidence>
<name>A0A9W7BKJ5_9STRA</name>
<dbReference type="GO" id="GO:0043998">
    <property type="term" value="F:histone H2A acetyltransferase activity"/>
    <property type="evidence" value="ECO:0007669"/>
    <property type="project" value="InterPro"/>
</dbReference>
<dbReference type="EMBL" id="BLQM01000428">
    <property type="protein sequence ID" value="GMH89332.1"/>
    <property type="molecule type" value="Genomic_DNA"/>
</dbReference>
<dbReference type="PROSITE" id="PS51186">
    <property type="entry name" value="GNAT"/>
    <property type="match status" value="1"/>
</dbReference>
<gene>
    <name evidence="13" type="ORF">TL16_g11422</name>
</gene>
<dbReference type="Gene3D" id="3.40.630.30">
    <property type="match status" value="1"/>
</dbReference>
<keyword evidence="8" id="KW-0539">Nucleus</keyword>
<sequence>MMLIRSCLFKDNGQDKLDFGLPPILLSKTFSGSKVELSFHAKIAREDFQHIFSMLKDSEEDIYDDCGYGWDDQDKKAELTERGGRFAIGRVDGEVVCFAHFRFTRAGEVYYNPVGPAAMHVYDIVVEESMRRKGVGKYLVSVLTMIVKKECLPVVTFPVYEDGFEQVRRSEERNDELGM</sequence>
<dbReference type="Proteomes" id="UP001162640">
    <property type="component" value="Unassembled WGS sequence"/>
</dbReference>
<comment type="similarity">
    <text evidence="3">Belongs to the acetyltransferase family. NAA40 subfamily.</text>
</comment>
<dbReference type="PANTHER" id="PTHR20531">
    <property type="entry name" value="N-ALPHA-ACETYLTRANSFERASE 40"/>
    <property type="match status" value="1"/>
</dbReference>
<feature type="domain" description="N-acetyltransferase" evidence="12">
    <location>
        <begin position="38"/>
        <end position="179"/>
    </location>
</feature>
<comment type="catalytic activity">
    <reaction evidence="10">
        <text>N-terminal L-seryl-[histone H2A] + acetyl-CoA = N-terminal N(alpha)-acetyl-L-seryl-[histone H2A] + CoA + H(+)</text>
        <dbReference type="Rhea" id="RHEA:50600"/>
        <dbReference type="Rhea" id="RHEA-COMP:12742"/>
        <dbReference type="Rhea" id="RHEA-COMP:12744"/>
        <dbReference type="ChEBI" id="CHEBI:15378"/>
        <dbReference type="ChEBI" id="CHEBI:57287"/>
        <dbReference type="ChEBI" id="CHEBI:57288"/>
        <dbReference type="ChEBI" id="CHEBI:64738"/>
        <dbReference type="ChEBI" id="CHEBI:83690"/>
        <dbReference type="EC" id="2.3.1.257"/>
    </reaction>
</comment>
<keyword evidence="6" id="KW-0963">Cytoplasm</keyword>